<evidence type="ECO:0000313" key="8">
    <source>
        <dbReference type="EMBL" id="GKV45731.1"/>
    </source>
</evidence>
<dbReference type="Pfam" id="PF02163">
    <property type="entry name" value="Peptidase_M50"/>
    <property type="match status" value="1"/>
</dbReference>
<dbReference type="Proteomes" id="UP001054252">
    <property type="component" value="Unassembled WGS sequence"/>
</dbReference>
<dbReference type="GO" id="GO:0012505">
    <property type="term" value="C:endomembrane system"/>
    <property type="evidence" value="ECO:0007669"/>
    <property type="project" value="UniProtKB-SubCell"/>
</dbReference>
<dbReference type="PANTHER" id="PTHR13325:SF3">
    <property type="entry name" value="MEMBRANE-BOUND TRANSCRIPTION FACTOR SITE-2 PROTEASE"/>
    <property type="match status" value="1"/>
</dbReference>
<evidence type="ECO:0000256" key="2">
    <source>
        <dbReference type="ARBA" id="ARBA00022692"/>
    </source>
</evidence>
<dbReference type="GO" id="GO:0031293">
    <property type="term" value="P:membrane protein intracellular domain proteolysis"/>
    <property type="evidence" value="ECO:0007669"/>
    <property type="project" value="TreeGrafter"/>
</dbReference>
<evidence type="ECO:0000256" key="3">
    <source>
        <dbReference type="ARBA" id="ARBA00022989"/>
    </source>
</evidence>
<dbReference type="InterPro" id="IPR008915">
    <property type="entry name" value="Peptidase_M50"/>
</dbReference>
<dbReference type="GO" id="GO:0016020">
    <property type="term" value="C:membrane"/>
    <property type="evidence" value="ECO:0007669"/>
    <property type="project" value="InterPro"/>
</dbReference>
<evidence type="ECO:0000256" key="1">
    <source>
        <dbReference type="ARBA" id="ARBA00004127"/>
    </source>
</evidence>
<evidence type="ECO:0000256" key="5">
    <source>
        <dbReference type="ARBA" id="ARBA00032658"/>
    </source>
</evidence>
<evidence type="ECO:0000259" key="7">
    <source>
        <dbReference type="Pfam" id="PF02163"/>
    </source>
</evidence>
<feature type="transmembrane region" description="Helical" evidence="6">
    <location>
        <begin position="99"/>
        <end position="118"/>
    </location>
</feature>
<reference evidence="8 9" key="1">
    <citation type="journal article" date="2021" name="Commun. Biol.">
        <title>The genome of Shorea leprosula (Dipterocarpaceae) highlights the ecological relevance of drought in aseasonal tropical rainforests.</title>
        <authorList>
            <person name="Ng K.K.S."/>
            <person name="Kobayashi M.J."/>
            <person name="Fawcett J.A."/>
            <person name="Hatakeyama M."/>
            <person name="Paape T."/>
            <person name="Ng C.H."/>
            <person name="Ang C.C."/>
            <person name="Tnah L.H."/>
            <person name="Lee C.T."/>
            <person name="Nishiyama T."/>
            <person name="Sese J."/>
            <person name="O'Brien M.J."/>
            <person name="Copetti D."/>
            <person name="Mohd Noor M.I."/>
            <person name="Ong R.C."/>
            <person name="Putra M."/>
            <person name="Sireger I.Z."/>
            <person name="Indrioko S."/>
            <person name="Kosugi Y."/>
            <person name="Izuno A."/>
            <person name="Isagi Y."/>
            <person name="Lee S.L."/>
            <person name="Shimizu K.K."/>
        </authorList>
    </citation>
    <scope>NUCLEOTIDE SEQUENCE [LARGE SCALE GENOMIC DNA]</scope>
    <source>
        <strain evidence="8">214</strain>
    </source>
</reference>
<comment type="caution">
    <text evidence="8">The sequence shown here is derived from an EMBL/GenBank/DDBJ whole genome shotgun (WGS) entry which is preliminary data.</text>
</comment>
<keyword evidence="2 6" id="KW-0812">Transmembrane</keyword>
<keyword evidence="4 6" id="KW-0472">Membrane</keyword>
<comment type="subcellular location">
    <subcellularLocation>
        <location evidence="1">Endomembrane system</location>
        <topology evidence="1">Multi-pass membrane protein</topology>
    </subcellularLocation>
</comment>
<sequence length="405" mass="45018">MFGTLGFFDWSSSDGIRLEYIAVFIVLLFPGALVALDYDLLQALPRFTALRIYCAGVWHNAVFCAVCGLILFLLPFILFPVYVHAESPLVLDVASSSPLYGVLSFGDVIVSLDGIHIYDEQDWRDMTALLGGKMLTNLSISSKNFGAFGGRKGYCVPNSLFEEGMKIMFSYNQSTCSNELVAFESIDCSDSSKPKDMAGHDGLQNNIGLGSQTCLNAKEVVKLDKCGDGWIKATTKGTTCMCSQDESCLSPVQLPGLIWVEITYSRPYSSECLQLRRSSYSNMNNSDIVEQNCVGSFVFIGDVVSMVHTVQLTAYWPRWNSAFGAYLPKFLERCLICTFHVSLTLALLNSLPVYFLDGESILEVTLCDFTSLSPRRRRKVLQICLFGGTSISILAFLRIFFFDFY</sequence>
<feature type="domain" description="Peptidase M50" evidence="7">
    <location>
        <begin position="25"/>
        <end position="375"/>
    </location>
</feature>
<dbReference type="AlphaFoldDB" id="A0AAV5MA25"/>
<feature type="transmembrane region" description="Helical" evidence="6">
    <location>
        <begin position="20"/>
        <end position="40"/>
    </location>
</feature>
<dbReference type="InterPro" id="IPR001193">
    <property type="entry name" value="MBTPS2"/>
</dbReference>
<dbReference type="PANTHER" id="PTHR13325">
    <property type="entry name" value="PROTEASE M50 MEMBRANE-BOUND TRANSCRIPTION FACTOR SITE 2 PROTEASE"/>
    <property type="match status" value="1"/>
</dbReference>
<proteinExistence type="predicted"/>
<organism evidence="8 9">
    <name type="scientific">Rubroshorea leprosula</name>
    <dbReference type="NCBI Taxonomy" id="152421"/>
    <lineage>
        <taxon>Eukaryota</taxon>
        <taxon>Viridiplantae</taxon>
        <taxon>Streptophyta</taxon>
        <taxon>Embryophyta</taxon>
        <taxon>Tracheophyta</taxon>
        <taxon>Spermatophyta</taxon>
        <taxon>Magnoliopsida</taxon>
        <taxon>eudicotyledons</taxon>
        <taxon>Gunneridae</taxon>
        <taxon>Pentapetalae</taxon>
        <taxon>rosids</taxon>
        <taxon>malvids</taxon>
        <taxon>Malvales</taxon>
        <taxon>Dipterocarpaceae</taxon>
        <taxon>Rubroshorea</taxon>
    </lineage>
</organism>
<accession>A0AAV5MA25</accession>
<name>A0AAV5MA25_9ROSI</name>
<protein>
    <recommendedName>
        <fullName evidence="5">Endopeptidase S2P</fullName>
    </recommendedName>
</protein>
<evidence type="ECO:0000256" key="6">
    <source>
        <dbReference type="SAM" id="Phobius"/>
    </source>
</evidence>
<dbReference type="GO" id="GO:0005737">
    <property type="term" value="C:cytoplasm"/>
    <property type="evidence" value="ECO:0007669"/>
    <property type="project" value="TreeGrafter"/>
</dbReference>
<gene>
    <name evidence="8" type="ORF">SLEP1_g52781</name>
</gene>
<dbReference type="EMBL" id="BPVZ01000197">
    <property type="protein sequence ID" value="GKV45731.1"/>
    <property type="molecule type" value="Genomic_DNA"/>
</dbReference>
<evidence type="ECO:0000256" key="4">
    <source>
        <dbReference type="ARBA" id="ARBA00023136"/>
    </source>
</evidence>
<feature type="transmembrane region" description="Helical" evidence="6">
    <location>
        <begin position="380"/>
        <end position="401"/>
    </location>
</feature>
<keyword evidence="9" id="KW-1185">Reference proteome</keyword>
<evidence type="ECO:0000313" key="9">
    <source>
        <dbReference type="Proteomes" id="UP001054252"/>
    </source>
</evidence>
<keyword evidence="3 6" id="KW-1133">Transmembrane helix</keyword>
<feature type="transmembrane region" description="Helical" evidence="6">
    <location>
        <begin position="52"/>
        <end position="79"/>
    </location>
</feature>
<dbReference type="GO" id="GO:0004222">
    <property type="term" value="F:metalloendopeptidase activity"/>
    <property type="evidence" value="ECO:0007669"/>
    <property type="project" value="InterPro"/>
</dbReference>
<dbReference type="GO" id="GO:1905897">
    <property type="term" value="P:regulation of response to endoplasmic reticulum stress"/>
    <property type="evidence" value="ECO:0007669"/>
    <property type="project" value="TreeGrafter"/>
</dbReference>